<feature type="non-terminal residue" evidence="1">
    <location>
        <position position="34"/>
    </location>
</feature>
<reference evidence="1" key="1">
    <citation type="journal article" date="2014" name="Front. Microbiol.">
        <title>High frequency of phylogenetically diverse reductive dehalogenase-homologous genes in deep subseafloor sedimentary metagenomes.</title>
        <authorList>
            <person name="Kawai M."/>
            <person name="Futagami T."/>
            <person name="Toyoda A."/>
            <person name="Takaki Y."/>
            <person name="Nishi S."/>
            <person name="Hori S."/>
            <person name="Arai W."/>
            <person name="Tsubouchi T."/>
            <person name="Morono Y."/>
            <person name="Uchiyama I."/>
            <person name="Ito T."/>
            <person name="Fujiyama A."/>
            <person name="Inagaki F."/>
            <person name="Takami H."/>
        </authorList>
    </citation>
    <scope>NUCLEOTIDE SEQUENCE</scope>
    <source>
        <strain evidence="1">Expedition CK06-06</strain>
    </source>
</reference>
<protein>
    <submittedName>
        <fullName evidence="1">Uncharacterized protein</fullName>
    </submittedName>
</protein>
<proteinExistence type="predicted"/>
<comment type="caution">
    <text evidence="1">The sequence shown here is derived from an EMBL/GenBank/DDBJ whole genome shotgun (WGS) entry which is preliminary data.</text>
</comment>
<organism evidence="1">
    <name type="scientific">marine sediment metagenome</name>
    <dbReference type="NCBI Taxonomy" id="412755"/>
    <lineage>
        <taxon>unclassified sequences</taxon>
        <taxon>metagenomes</taxon>
        <taxon>ecological metagenomes</taxon>
    </lineage>
</organism>
<evidence type="ECO:0000313" key="1">
    <source>
        <dbReference type="EMBL" id="GAI43193.1"/>
    </source>
</evidence>
<gene>
    <name evidence="1" type="ORF">S06H3_41151</name>
</gene>
<sequence>MDENKDIVTGIPWQIVMNDCIKTFLQIDTFTQTI</sequence>
<name>X1NHV8_9ZZZZ</name>
<accession>X1NHV8</accession>
<dbReference type="EMBL" id="BARV01025325">
    <property type="protein sequence ID" value="GAI43193.1"/>
    <property type="molecule type" value="Genomic_DNA"/>
</dbReference>
<dbReference type="AlphaFoldDB" id="X1NHV8"/>